<dbReference type="Proteomes" id="UP000031760">
    <property type="component" value="Chromosome"/>
</dbReference>
<dbReference type="GO" id="GO:0016740">
    <property type="term" value="F:transferase activity"/>
    <property type="evidence" value="ECO:0007669"/>
    <property type="project" value="UniProtKB-KW"/>
</dbReference>
<gene>
    <name evidence="1" type="ORF">NMS_1505</name>
</gene>
<organism evidence="1 2">
    <name type="scientific">Nonlabens marinus S1-08</name>
    <dbReference type="NCBI Taxonomy" id="1454201"/>
    <lineage>
        <taxon>Bacteria</taxon>
        <taxon>Pseudomonadati</taxon>
        <taxon>Bacteroidota</taxon>
        <taxon>Flavobacteriia</taxon>
        <taxon>Flavobacteriales</taxon>
        <taxon>Flavobacteriaceae</taxon>
        <taxon>Nonlabens</taxon>
    </lineage>
</organism>
<keyword evidence="1" id="KW-0808">Transferase</keyword>
<protein>
    <submittedName>
        <fullName evidence="1">Glycosyltransferase</fullName>
    </submittedName>
</protein>
<evidence type="ECO:0000313" key="1">
    <source>
        <dbReference type="EMBL" id="BAO55514.1"/>
    </source>
</evidence>
<evidence type="ECO:0000313" key="2">
    <source>
        <dbReference type="Proteomes" id="UP000031760"/>
    </source>
</evidence>
<keyword evidence="2" id="KW-1185">Reference proteome</keyword>
<reference evidence="1 2" key="1">
    <citation type="journal article" date="2014" name="Proc. Natl. Acad. Sci. U.S.A.">
        <title>Functional characterization of flavobacteria rhodopsins reveals a unique class of light-driven chloride pump in bacteria.</title>
        <authorList>
            <person name="Yoshizawa S."/>
            <person name="Kumagai Y."/>
            <person name="Kim H."/>
            <person name="Ogura Y."/>
            <person name="Hayashi T."/>
            <person name="Iwasaki W."/>
            <person name="DeLong E.F."/>
            <person name="Kogure K."/>
        </authorList>
    </citation>
    <scope>NUCLEOTIDE SEQUENCE [LARGE SCALE GENOMIC DNA]</scope>
    <source>
        <strain evidence="1 2">S1-08</strain>
    </source>
</reference>
<sequence length="374" mass="42710">MSQLHIVSFDIPYPANYGGIIDVYHQIKCLSEKGVQITLHCFQYAGKKRQPHLEELCSKVYYYKRKIGVAGISTSLPYIVYSRRDSLLLDRLTRADGPIIFEGIHCCYYLNHPSLKDKTKVVRCMNIEHEYYKMLSSQASLPSKLFFKEEAKRLKRFEPVLKHAQHLLSISSHDHKHFQDQFKTPLVTKITAFHGNKLQELKPALGSYSLFHGSLDVIENEKAALFLINEVFLKFDYPLIIAGKNPTQKLIKAAEMNSNTTLIANPDVAQLQQLISHAQIHLMMATQASGLKLKLLTSLFNGRHVIANHKMMTEKQLEPLVSIASSPREWQEAIQSLSVKIFDKEDQDHRANSLKDFTDECSILKLMKTLNLGT</sequence>
<proteinExistence type="predicted"/>
<accession>W8VQ84</accession>
<dbReference type="STRING" id="1454201.NMS_1505"/>
<name>W8VQ84_9FLAO</name>
<dbReference type="RefSeq" id="WP_041496113.1">
    <property type="nucleotide sequence ID" value="NZ_AP014548.1"/>
</dbReference>
<dbReference type="HOGENOM" id="CLU_028014_4_0_10"/>
<dbReference type="AlphaFoldDB" id="W8VQ84"/>
<dbReference type="SUPFAM" id="SSF53756">
    <property type="entry name" value="UDP-Glycosyltransferase/glycogen phosphorylase"/>
    <property type="match status" value="1"/>
</dbReference>
<dbReference type="KEGG" id="nmf:NMS_1505"/>
<dbReference type="EMBL" id="AP014548">
    <property type="protein sequence ID" value="BAO55514.1"/>
    <property type="molecule type" value="Genomic_DNA"/>
</dbReference>
<dbReference type="OrthoDB" id="1094459at2"/>